<dbReference type="InterPro" id="IPR012337">
    <property type="entry name" value="RNaseH-like_sf"/>
</dbReference>
<dbReference type="SUPFAM" id="SSF53098">
    <property type="entry name" value="Ribonuclease H-like"/>
    <property type="match status" value="1"/>
</dbReference>
<dbReference type="InterPro" id="IPR039537">
    <property type="entry name" value="Retrotran_Ty1/copia-like"/>
</dbReference>
<dbReference type="AlphaFoldDB" id="A0A371HCX8"/>
<dbReference type="PANTHER" id="PTHR42648">
    <property type="entry name" value="TRANSPOSASE, PUTATIVE-RELATED"/>
    <property type="match status" value="1"/>
</dbReference>
<evidence type="ECO:0008006" key="4">
    <source>
        <dbReference type="Google" id="ProtNLM"/>
    </source>
</evidence>
<proteinExistence type="predicted"/>
<dbReference type="GO" id="GO:0003676">
    <property type="term" value="F:nucleic acid binding"/>
    <property type="evidence" value="ECO:0007669"/>
    <property type="project" value="InterPro"/>
</dbReference>
<dbReference type="EMBL" id="QJKJ01002946">
    <property type="protein sequence ID" value="RDY00638.1"/>
    <property type="molecule type" value="Genomic_DNA"/>
</dbReference>
<dbReference type="PANTHER" id="PTHR42648:SF31">
    <property type="entry name" value="RNA-DIRECTED DNA POLYMERASE"/>
    <property type="match status" value="1"/>
</dbReference>
<evidence type="ECO:0000256" key="1">
    <source>
        <dbReference type="SAM" id="SignalP"/>
    </source>
</evidence>
<dbReference type="Gene3D" id="3.30.420.10">
    <property type="entry name" value="Ribonuclease H-like superfamily/Ribonuclease H"/>
    <property type="match status" value="1"/>
</dbReference>
<name>A0A371HCX8_MUCPR</name>
<feature type="non-terminal residue" evidence="2">
    <location>
        <position position="1"/>
    </location>
</feature>
<comment type="caution">
    <text evidence="2">The sequence shown here is derived from an EMBL/GenBank/DDBJ whole genome shotgun (WGS) entry which is preliminary data.</text>
</comment>
<feature type="signal peptide" evidence="1">
    <location>
        <begin position="1"/>
        <end position="18"/>
    </location>
</feature>
<feature type="chain" id="PRO_5016579963" description="Integrase catalytic domain-containing protein" evidence="1">
    <location>
        <begin position="19"/>
        <end position="83"/>
    </location>
</feature>
<evidence type="ECO:0000313" key="2">
    <source>
        <dbReference type="EMBL" id="RDY00638.1"/>
    </source>
</evidence>
<gene>
    <name evidence="2" type="ORF">CR513_16160</name>
</gene>
<dbReference type="OrthoDB" id="1750165at2759"/>
<dbReference type="InterPro" id="IPR036397">
    <property type="entry name" value="RNaseH_sf"/>
</dbReference>
<sequence length="83" mass="9411">MVLITSKLLLMIIQELYSDNGIGFVNSQLKTIFHNRGILHKTPCVNTPQQNRRIECKHHHILDVACALRFQASLSLSLWGSTP</sequence>
<protein>
    <recommendedName>
        <fullName evidence="4">Integrase catalytic domain-containing protein</fullName>
    </recommendedName>
</protein>
<keyword evidence="3" id="KW-1185">Reference proteome</keyword>
<organism evidence="2 3">
    <name type="scientific">Mucuna pruriens</name>
    <name type="common">Velvet bean</name>
    <name type="synonym">Dolichos pruriens</name>
    <dbReference type="NCBI Taxonomy" id="157652"/>
    <lineage>
        <taxon>Eukaryota</taxon>
        <taxon>Viridiplantae</taxon>
        <taxon>Streptophyta</taxon>
        <taxon>Embryophyta</taxon>
        <taxon>Tracheophyta</taxon>
        <taxon>Spermatophyta</taxon>
        <taxon>Magnoliopsida</taxon>
        <taxon>eudicotyledons</taxon>
        <taxon>Gunneridae</taxon>
        <taxon>Pentapetalae</taxon>
        <taxon>rosids</taxon>
        <taxon>fabids</taxon>
        <taxon>Fabales</taxon>
        <taxon>Fabaceae</taxon>
        <taxon>Papilionoideae</taxon>
        <taxon>50 kb inversion clade</taxon>
        <taxon>NPAAA clade</taxon>
        <taxon>indigoferoid/millettioid clade</taxon>
        <taxon>Phaseoleae</taxon>
        <taxon>Mucuna</taxon>
    </lineage>
</organism>
<evidence type="ECO:0000313" key="3">
    <source>
        <dbReference type="Proteomes" id="UP000257109"/>
    </source>
</evidence>
<keyword evidence="1" id="KW-0732">Signal</keyword>
<accession>A0A371HCX8</accession>
<dbReference type="Proteomes" id="UP000257109">
    <property type="component" value="Unassembled WGS sequence"/>
</dbReference>
<reference evidence="2" key="1">
    <citation type="submission" date="2018-05" db="EMBL/GenBank/DDBJ databases">
        <title>Draft genome of Mucuna pruriens seed.</title>
        <authorList>
            <person name="Nnadi N.E."/>
            <person name="Vos R."/>
            <person name="Hasami M.H."/>
            <person name="Devisetty U.K."/>
            <person name="Aguiy J.C."/>
        </authorList>
    </citation>
    <scope>NUCLEOTIDE SEQUENCE [LARGE SCALE GENOMIC DNA]</scope>
    <source>
        <strain evidence="2">JCA_2017</strain>
    </source>
</reference>